<gene>
    <name evidence="2" type="ORF">CANARDRAFT_5964</name>
</gene>
<protein>
    <recommendedName>
        <fullName evidence="4">RGS domain-containing protein</fullName>
    </recommendedName>
</protein>
<feature type="compositionally biased region" description="Polar residues" evidence="1">
    <location>
        <begin position="173"/>
        <end position="183"/>
    </location>
</feature>
<organism evidence="2 3">
    <name type="scientific">[Candida] arabinofermentans NRRL YB-2248</name>
    <dbReference type="NCBI Taxonomy" id="983967"/>
    <lineage>
        <taxon>Eukaryota</taxon>
        <taxon>Fungi</taxon>
        <taxon>Dikarya</taxon>
        <taxon>Ascomycota</taxon>
        <taxon>Saccharomycotina</taxon>
        <taxon>Pichiomycetes</taxon>
        <taxon>Pichiales</taxon>
        <taxon>Pichiaceae</taxon>
        <taxon>Ogataea</taxon>
        <taxon>Ogataea/Candida clade</taxon>
    </lineage>
</organism>
<feature type="compositionally biased region" description="Polar residues" evidence="1">
    <location>
        <begin position="191"/>
        <end position="201"/>
    </location>
</feature>
<accession>A0A1E4T6U5</accession>
<dbReference type="SUPFAM" id="SSF48097">
    <property type="entry name" value="Regulator of G-protein signaling, RGS"/>
    <property type="match status" value="1"/>
</dbReference>
<dbReference type="AlphaFoldDB" id="A0A1E4T6U5"/>
<dbReference type="Proteomes" id="UP000094801">
    <property type="component" value="Unassembled WGS sequence"/>
</dbReference>
<feature type="compositionally biased region" description="Polar residues" evidence="1">
    <location>
        <begin position="119"/>
        <end position="160"/>
    </location>
</feature>
<proteinExistence type="predicted"/>
<feature type="region of interest" description="Disordered" evidence="1">
    <location>
        <begin position="465"/>
        <end position="556"/>
    </location>
</feature>
<reference evidence="3" key="1">
    <citation type="submission" date="2016-04" db="EMBL/GenBank/DDBJ databases">
        <title>Comparative genomics of biotechnologically important yeasts.</title>
        <authorList>
            <consortium name="DOE Joint Genome Institute"/>
            <person name="Riley R."/>
            <person name="Haridas S."/>
            <person name="Wolfe K.H."/>
            <person name="Lopes M.R."/>
            <person name="Hittinger C.T."/>
            <person name="Goker M."/>
            <person name="Salamov A."/>
            <person name="Wisecaver J."/>
            <person name="Long T.M."/>
            <person name="Aerts A.L."/>
            <person name="Barry K."/>
            <person name="Choi C."/>
            <person name="Clum A."/>
            <person name="Coughlan A.Y."/>
            <person name="Deshpande S."/>
            <person name="Douglass A.P."/>
            <person name="Hanson S.J."/>
            <person name="Klenk H.-P."/>
            <person name="Labutti K."/>
            <person name="Lapidus A."/>
            <person name="Lindquist E."/>
            <person name="Lipzen A."/>
            <person name="Meier-Kolthoff J.P."/>
            <person name="Ohm R.A."/>
            <person name="Otillar R.P."/>
            <person name="Pangilinan J."/>
            <person name="Peng Y."/>
            <person name="Rokas A."/>
            <person name="Rosa C.A."/>
            <person name="Scheuner C."/>
            <person name="Sibirny A.A."/>
            <person name="Slot J.C."/>
            <person name="Stielow J.B."/>
            <person name="Sun H."/>
            <person name="Kurtzman C.P."/>
            <person name="Blackwell M."/>
            <person name="Grigoriev I.V."/>
            <person name="Jeffries T.W."/>
        </authorList>
    </citation>
    <scope>NUCLEOTIDE SEQUENCE [LARGE SCALE GENOMIC DNA]</scope>
    <source>
        <strain evidence="3">NRRL YB-2248</strain>
    </source>
</reference>
<dbReference type="InterPro" id="IPR036305">
    <property type="entry name" value="RGS_sf"/>
</dbReference>
<feature type="compositionally biased region" description="Low complexity" evidence="1">
    <location>
        <begin position="528"/>
        <end position="551"/>
    </location>
</feature>
<name>A0A1E4T6U5_9ASCO</name>
<evidence type="ECO:0000313" key="2">
    <source>
        <dbReference type="EMBL" id="ODV87431.1"/>
    </source>
</evidence>
<dbReference type="Gene3D" id="1.10.167.10">
    <property type="entry name" value="Regulator of G-protein Signalling 4, domain 2"/>
    <property type="match status" value="1"/>
</dbReference>
<keyword evidence="3" id="KW-1185">Reference proteome</keyword>
<feature type="compositionally biased region" description="Basic and acidic residues" evidence="1">
    <location>
        <begin position="161"/>
        <end position="172"/>
    </location>
</feature>
<evidence type="ECO:0000256" key="1">
    <source>
        <dbReference type="SAM" id="MobiDB-lite"/>
    </source>
</evidence>
<feature type="region of interest" description="Disordered" evidence="1">
    <location>
        <begin position="1"/>
        <end position="28"/>
    </location>
</feature>
<sequence length="615" mass="69055">MGSIADEHRHLANHHHHHNDSKKTSSEPPQYHHLIQKANQGYIVPTLEELIRSCYSQSLGENPLPISHFSYSNTPDQHYFSATNFKDYIIKSHCYENLQFLIDVHEYECLWNLVFDETSGSPNRSRMPTSDTPLNKHTLPNSKMKQNISSNNDRNMSRGSVSDKKMTKRDSVSLDSENENVTVGSKKHRNSTQSVKDPSIAQSSEALTADICNLTNLESFVDINQYNREKPICSADNEKQLMDNMFNNYSINKQLNSEREKGVLSQVEPPQSFVELREKLVQVWNKIINNYIKEDSLDQINLPNSVTKLILEEDSRSSDFHHPNTLLKAKKSIYLLLQENVYRGFIELVEARLEKDKRNSMDQQSSIPVPPVLSKGPCGIINPEVVLCQTSDSPPLEISTLPSIVSKGPCSVPNPEVSRSQFEWGSTPCERNSNTINSHHEHSLLASHSLPFHIHSHWKSDADPKCTNIASSSSSQQSPTLNNTNHDNKKSTSLFRHVGGMRPLRSRFKKKNSSQPSNGLFRFKSNTSSNGSQGRRYSSSSSTGSTCSLVSQPDSPHLTAAVDKSQQQLAKLSLMDTISPGNGGTHHPVYEHSNLKMHTVLGDFLTGTNDTINEE</sequence>
<dbReference type="InterPro" id="IPR044926">
    <property type="entry name" value="RGS_subdomain_2"/>
</dbReference>
<evidence type="ECO:0008006" key="4">
    <source>
        <dbReference type="Google" id="ProtNLM"/>
    </source>
</evidence>
<feature type="compositionally biased region" description="Basic and acidic residues" evidence="1">
    <location>
        <begin position="1"/>
        <end position="10"/>
    </location>
</feature>
<feature type="region of interest" description="Disordered" evidence="1">
    <location>
        <begin position="119"/>
        <end position="201"/>
    </location>
</feature>
<feature type="compositionally biased region" description="Basic residues" evidence="1">
    <location>
        <begin position="11"/>
        <end position="20"/>
    </location>
</feature>
<dbReference type="OrthoDB" id="4097096at2759"/>
<dbReference type="EMBL" id="KV453848">
    <property type="protein sequence ID" value="ODV87431.1"/>
    <property type="molecule type" value="Genomic_DNA"/>
</dbReference>
<evidence type="ECO:0000313" key="3">
    <source>
        <dbReference type="Proteomes" id="UP000094801"/>
    </source>
</evidence>